<name>A0A2P5AVG2_TREOI</name>
<protein>
    <submittedName>
        <fullName evidence="2">Uncharacterized protein</fullName>
    </submittedName>
</protein>
<gene>
    <name evidence="2" type="ORF">TorRG33x02_340060</name>
</gene>
<reference evidence="3" key="1">
    <citation type="submission" date="2016-06" db="EMBL/GenBank/DDBJ databases">
        <title>Parallel loss of symbiosis genes in relatives of nitrogen-fixing non-legume Parasponia.</title>
        <authorList>
            <person name="Van Velzen R."/>
            <person name="Holmer R."/>
            <person name="Bu F."/>
            <person name="Rutten L."/>
            <person name="Van Zeijl A."/>
            <person name="Liu W."/>
            <person name="Santuari L."/>
            <person name="Cao Q."/>
            <person name="Sharma T."/>
            <person name="Shen D."/>
            <person name="Roswanjaya Y."/>
            <person name="Wardhani T."/>
            <person name="Kalhor M.S."/>
            <person name="Jansen J."/>
            <person name="Van den Hoogen J."/>
            <person name="Gungor B."/>
            <person name="Hartog M."/>
            <person name="Hontelez J."/>
            <person name="Verver J."/>
            <person name="Yang W.-C."/>
            <person name="Schijlen E."/>
            <person name="Repin R."/>
            <person name="Schilthuizen M."/>
            <person name="Schranz E."/>
            <person name="Heidstra R."/>
            <person name="Miyata K."/>
            <person name="Fedorova E."/>
            <person name="Kohlen W."/>
            <person name="Bisseling T."/>
            <person name="Smit S."/>
            <person name="Geurts R."/>
        </authorList>
    </citation>
    <scope>NUCLEOTIDE SEQUENCE [LARGE SCALE GENOMIC DNA]</scope>
    <source>
        <strain evidence="3">cv. RG33-2</strain>
    </source>
</reference>
<dbReference type="Proteomes" id="UP000237000">
    <property type="component" value="Unassembled WGS sequence"/>
</dbReference>
<evidence type="ECO:0000313" key="3">
    <source>
        <dbReference type="Proteomes" id="UP000237000"/>
    </source>
</evidence>
<dbReference type="InParanoid" id="A0A2P5AVG2"/>
<sequence>MSRVASSARGSRQGTGATPLTPRQEAFEVVLFQVHREDGLQVKVLSLLECWTLPPLRPALEVAKVHWDPRLPQGYSPERELHVIALYQEASSASPYSRRGPSR</sequence>
<proteinExistence type="predicted"/>
<dbReference type="AlphaFoldDB" id="A0A2P5AVG2"/>
<accession>A0A2P5AVG2</accession>
<comment type="caution">
    <text evidence="2">The sequence shown here is derived from an EMBL/GenBank/DDBJ whole genome shotgun (WGS) entry which is preliminary data.</text>
</comment>
<evidence type="ECO:0000256" key="1">
    <source>
        <dbReference type="SAM" id="MobiDB-lite"/>
    </source>
</evidence>
<feature type="region of interest" description="Disordered" evidence="1">
    <location>
        <begin position="1"/>
        <end position="20"/>
    </location>
</feature>
<feature type="compositionally biased region" description="Polar residues" evidence="1">
    <location>
        <begin position="1"/>
        <end position="18"/>
    </location>
</feature>
<organism evidence="2 3">
    <name type="scientific">Trema orientale</name>
    <name type="common">Charcoal tree</name>
    <name type="synonym">Celtis orientalis</name>
    <dbReference type="NCBI Taxonomy" id="63057"/>
    <lineage>
        <taxon>Eukaryota</taxon>
        <taxon>Viridiplantae</taxon>
        <taxon>Streptophyta</taxon>
        <taxon>Embryophyta</taxon>
        <taxon>Tracheophyta</taxon>
        <taxon>Spermatophyta</taxon>
        <taxon>Magnoliopsida</taxon>
        <taxon>eudicotyledons</taxon>
        <taxon>Gunneridae</taxon>
        <taxon>Pentapetalae</taxon>
        <taxon>rosids</taxon>
        <taxon>fabids</taxon>
        <taxon>Rosales</taxon>
        <taxon>Cannabaceae</taxon>
        <taxon>Trema</taxon>
    </lineage>
</organism>
<keyword evidence="3" id="KW-1185">Reference proteome</keyword>
<dbReference type="OrthoDB" id="10587484at2759"/>
<dbReference type="EMBL" id="JXTC01000684">
    <property type="protein sequence ID" value="PON40560.1"/>
    <property type="molecule type" value="Genomic_DNA"/>
</dbReference>
<evidence type="ECO:0000313" key="2">
    <source>
        <dbReference type="EMBL" id="PON40560.1"/>
    </source>
</evidence>